<dbReference type="GO" id="GO:0000922">
    <property type="term" value="C:spindle pole"/>
    <property type="evidence" value="ECO:0007669"/>
    <property type="project" value="UniProtKB-SubCell"/>
</dbReference>
<dbReference type="Gene3D" id="1.20.5.170">
    <property type="match status" value="1"/>
</dbReference>
<dbReference type="Ensembl" id="ENSSSCT00055026847.1">
    <property type="protein sequence ID" value="ENSSSCP00055021338.1"/>
    <property type="gene ID" value="ENSSSCG00055013605.1"/>
</dbReference>
<dbReference type="InterPro" id="IPR007758">
    <property type="entry name" value="Nucleoporin_NSP1_C"/>
</dbReference>
<feature type="compositionally biased region" description="Low complexity" evidence="23">
    <location>
        <begin position="194"/>
        <end position="232"/>
    </location>
</feature>
<dbReference type="GO" id="GO:0015031">
    <property type="term" value="P:protein transport"/>
    <property type="evidence" value="ECO:0007669"/>
    <property type="project" value="UniProtKB-KW"/>
</dbReference>
<protein>
    <recommendedName>
        <fullName evidence="20">Nuclear pore glycoprotein p62</fullName>
    </recommendedName>
    <alternativeName>
        <fullName evidence="21">62 kDa nucleoporin</fullName>
    </alternativeName>
    <alternativeName>
        <fullName evidence="22">Nucleoporin Nup62</fullName>
    </alternativeName>
</protein>
<evidence type="ECO:0000256" key="7">
    <source>
        <dbReference type="ARBA" id="ARBA00022553"/>
    </source>
</evidence>
<keyword evidence="9" id="KW-0509">mRNA transport</keyword>
<comment type="similarity">
    <text evidence="4">Belongs to the nucleoporin NSP1/NUP62 family.</text>
</comment>
<evidence type="ECO:0000256" key="15">
    <source>
        <dbReference type="ARBA" id="ARBA00023157"/>
    </source>
</evidence>
<evidence type="ECO:0000256" key="6">
    <source>
        <dbReference type="ARBA" id="ARBA00022490"/>
    </source>
</evidence>
<evidence type="ECO:0000256" key="18">
    <source>
        <dbReference type="ARBA" id="ARBA00023242"/>
    </source>
</evidence>
<dbReference type="GO" id="GO:0031965">
    <property type="term" value="C:nuclear membrane"/>
    <property type="evidence" value="ECO:0007669"/>
    <property type="project" value="UniProtKB-ARBA"/>
</dbReference>
<evidence type="ECO:0000256" key="20">
    <source>
        <dbReference type="ARBA" id="ARBA00070660"/>
    </source>
</evidence>
<keyword evidence="12" id="KW-0811">Translocation</keyword>
<keyword evidence="8" id="KW-0677">Repeat</keyword>
<keyword evidence="18" id="KW-0539">Nucleus</keyword>
<dbReference type="Pfam" id="PF05064">
    <property type="entry name" value="Nsp1_C"/>
    <property type="match status" value="1"/>
</dbReference>
<feature type="compositionally biased region" description="Polar residues" evidence="23">
    <location>
        <begin position="175"/>
        <end position="185"/>
    </location>
</feature>
<evidence type="ECO:0000256" key="14">
    <source>
        <dbReference type="ARBA" id="ARBA00023132"/>
    </source>
</evidence>
<dbReference type="AlphaFoldDB" id="A0A8D1KZ02"/>
<keyword evidence="15" id="KW-1015">Disulfide bond</keyword>
<dbReference type="GO" id="GO:0017056">
    <property type="term" value="F:structural constituent of nuclear pore"/>
    <property type="evidence" value="ECO:0007669"/>
    <property type="project" value="InterPro"/>
</dbReference>
<reference evidence="25" key="1">
    <citation type="submission" date="2025-05" db="UniProtKB">
        <authorList>
            <consortium name="Ensembl"/>
        </authorList>
    </citation>
    <scope>IDENTIFICATION</scope>
</reference>
<sequence length="475" mass="48682">MSRFNFGGTGAPTGGFTFGAAKTATTTPAAFSFSTSGTGGFNFGTPSQPASSTPSTSLFSLTTQASATAQAPGFSFGTTTPAAGGTGFSLGLSTPKLNLSSSAAATPAPAQPSGFGLGGSTLSNAVSSAVTSAQGSTPSGFVFGSTTTSAAPSTTPGGFSFTSGSTSQTGTSSFNIGSVGSSAQPTALPGLPFTPATPVATGAGATQPAAPTPTTAAAAPPGAASTTSAATTTTAATATTTGLALNLKPLAPAAIPSNTAASGTAAAGPSAATGVSANPAMTYAQLESLINKWSLELEDQERHFLQQATQVNAWDRTLIENGEKITTLHREVEKVKLDQKRLDQELDFILSQQKELEDLLSPLEESVKEQSGTVYLQHADEEREKTYKLAENIDAQLKRMAQDLKDIIEHLNTSGGPADTSDPLQQICKILNAHMDSLQWIDQNSALLQRKVEEVTKVCEGRRKEQERSLRITFD</sequence>
<evidence type="ECO:0000313" key="25">
    <source>
        <dbReference type="Ensembl" id="ENSSSCP00045023743.1"/>
    </source>
</evidence>
<evidence type="ECO:0000256" key="5">
    <source>
        <dbReference type="ARBA" id="ARBA00022448"/>
    </source>
</evidence>
<dbReference type="PANTHER" id="PTHR12084:SF0">
    <property type="entry name" value="NUCLEAR PORE GLYCOPROTEIN P62"/>
    <property type="match status" value="1"/>
</dbReference>
<evidence type="ECO:0000256" key="17">
    <source>
        <dbReference type="ARBA" id="ARBA00023212"/>
    </source>
</evidence>
<evidence type="ECO:0000256" key="13">
    <source>
        <dbReference type="ARBA" id="ARBA00023054"/>
    </source>
</evidence>
<evidence type="ECO:0000313" key="26">
    <source>
        <dbReference type="Proteomes" id="UP000694728"/>
    </source>
</evidence>
<evidence type="ECO:0000256" key="21">
    <source>
        <dbReference type="ARBA" id="ARBA00077062"/>
    </source>
</evidence>
<dbReference type="GO" id="GO:0005813">
    <property type="term" value="C:centrosome"/>
    <property type="evidence" value="ECO:0007669"/>
    <property type="project" value="UniProtKB-SubCell"/>
</dbReference>
<dbReference type="GO" id="GO:0051028">
    <property type="term" value="P:mRNA transport"/>
    <property type="evidence" value="ECO:0007669"/>
    <property type="project" value="UniProtKB-KW"/>
</dbReference>
<evidence type="ECO:0000259" key="24">
    <source>
        <dbReference type="Pfam" id="PF05064"/>
    </source>
</evidence>
<organism evidence="25 26">
    <name type="scientific">Sus scrofa</name>
    <name type="common">Pig</name>
    <dbReference type="NCBI Taxonomy" id="9823"/>
    <lineage>
        <taxon>Eukaryota</taxon>
        <taxon>Metazoa</taxon>
        <taxon>Chordata</taxon>
        <taxon>Craniata</taxon>
        <taxon>Vertebrata</taxon>
        <taxon>Euteleostomi</taxon>
        <taxon>Mammalia</taxon>
        <taxon>Eutheria</taxon>
        <taxon>Laurasiatheria</taxon>
        <taxon>Artiodactyla</taxon>
        <taxon>Suina</taxon>
        <taxon>Suidae</taxon>
        <taxon>Sus</taxon>
    </lineage>
</organism>
<feature type="region of interest" description="Disordered" evidence="23">
    <location>
        <begin position="147"/>
        <end position="232"/>
    </location>
</feature>
<feature type="domain" description="Nucleoporin NSP1-like C-terminal" evidence="24">
    <location>
        <begin position="277"/>
        <end position="382"/>
    </location>
</feature>
<keyword evidence="16" id="KW-0325">Glycoprotein</keyword>
<comment type="subcellular location">
    <subcellularLocation>
        <location evidence="1">Cytoplasm</location>
        <location evidence="1">Cytoskeleton</location>
        <location evidence="1">Microtubule organizing center</location>
        <location evidence="1">Centrosome</location>
    </subcellularLocation>
    <subcellularLocation>
        <location evidence="3">Cytoplasm</location>
        <location evidence="3">Cytoskeleton</location>
        <location evidence="3">Spindle pole</location>
    </subcellularLocation>
    <subcellularLocation>
        <location evidence="2">Nucleus</location>
        <location evidence="2">Nuclear pore complex</location>
    </subcellularLocation>
</comment>
<keyword evidence="11" id="KW-0007">Acetylation</keyword>
<dbReference type="Proteomes" id="UP000694724">
    <property type="component" value="Unplaced"/>
</dbReference>
<evidence type="ECO:0000256" key="9">
    <source>
        <dbReference type="ARBA" id="ARBA00022816"/>
    </source>
</evidence>
<evidence type="ECO:0000256" key="10">
    <source>
        <dbReference type="ARBA" id="ARBA00022927"/>
    </source>
</evidence>
<dbReference type="FunFam" id="1.20.5.170:FF:000045">
    <property type="entry name" value="nuclear pore glycoprotein p62"/>
    <property type="match status" value="1"/>
</dbReference>
<dbReference type="Proteomes" id="UP000694728">
    <property type="component" value="Unplaced"/>
</dbReference>
<keyword evidence="6" id="KW-0963">Cytoplasm</keyword>
<dbReference type="GO" id="GO:0005643">
    <property type="term" value="C:nuclear pore"/>
    <property type="evidence" value="ECO:0007669"/>
    <property type="project" value="UniProtKB-SubCell"/>
</dbReference>
<evidence type="ECO:0000256" key="22">
    <source>
        <dbReference type="ARBA" id="ARBA00081791"/>
    </source>
</evidence>
<dbReference type="Ensembl" id="ENSSSCT00045034237.1">
    <property type="protein sequence ID" value="ENSSSCP00045023743.1"/>
    <property type="gene ID" value="ENSSSCG00045020052.1"/>
</dbReference>
<feature type="compositionally biased region" description="Low complexity" evidence="23">
    <location>
        <begin position="147"/>
        <end position="174"/>
    </location>
</feature>
<evidence type="ECO:0000256" key="11">
    <source>
        <dbReference type="ARBA" id="ARBA00022990"/>
    </source>
</evidence>
<evidence type="ECO:0000256" key="23">
    <source>
        <dbReference type="SAM" id="MobiDB-lite"/>
    </source>
</evidence>
<keyword evidence="10" id="KW-0653">Protein transport</keyword>
<keyword evidence="13" id="KW-0175">Coiled coil</keyword>
<evidence type="ECO:0000256" key="12">
    <source>
        <dbReference type="ARBA" id="ARBA00023010"/>
    </source>
</evidence>
<evidence type="ECO:0000256" key="3">
    <source>
        <dbReference type="ARBA" id="ARBA00004647"/>
    </source>
</evidence>
<keyword evidence="14" id="KW-0906">Nuclear pore complex</keyword>
<evidence type="ECO:0000256" key="8">
    <source>
        <dbReference type="ARBA" id="ARBA00022737"/>
    </source>
</evidence>
<dbReference type="InterPro" id="IPR026010">
    <property type="entry name" value="NSP1/NUP62"/>
</dbReference>
<name>A0A8D1KZ02_PIG</name>
<accession>A0A8D1KZ02</accession>
<keyword evidence="17" id="KW-0206">Cytoskeleton</keyword>
<comment type="function">
    <text evidence="19">Essential component of the nuclear pore complex. The N-terminal is probably involved in nucleocytoplasmic transport. The C-terminal is involved in protein-protein interaction probably via coiled-coil formation, promotes its association with centrosomes and may function in anchorage of p62 to the pore complex. Plays a role in mitotic cell cycle progression by regulating centrosome segregation, centriole maturation and spindle orientation. It might be involved in protein recruitment to the centrosome after nuclear breakdown.</text>
</comment>
<keyword evidence="5" id="KW-0813">Transport</keyword>
<proteinExistence type="inferred from homology"/>
<evidence type="ECO:0000256" key="4">
    <source>
        <dbReference type="ARBA" id="ARBA00005911"/>
    </source>
</evidence>
<evidence type="ECO:0000256" key="1">
    <source>
        <dbReference type="ARBA" id="ARBA00004300"/>
    </source>
</evidence>
<evidence type="ECO:0000256" key="16">
    <source>
        <dbReference type="ARBA" id="ARBA00023180"/>
    </source>
</evidence>
<evidence type="ECO:0000256" key="19">
    <source>
        <dbReference type="ARBA" id="ARBA00056849"/>
    </source>
</evidence>
<keyword evidence="7" id="KW-0597">Phosphoprotein</keyword>
<evidence type="ECO:0000256" key="2">
    <source>
        <dbReference type="ARBA" id="ARBA00004567"/>
    </source>
</evidence>
<dbReference type="PANTHER" id="PTHR12084">
    <property type="entry name" value="NUCLEAR PORE GLYCOPROTEIN P62-RELATED"/>
    <property type="match status" value="1"/>
</dbReference>